<dbReference type="GO" id="GO:0003887">
    <property type="term" value="F:DNA-directed DNA polymerase activity"/>
    <property type="evidence" value="ECO:0007669"/>
    <property type="project" value="TreeGrafter"/>
</dbReference>
<evidence type="ECO:0000256" key="2">
    <source>
        <dbReference type="ARBA" id="ARBA00025589"/>
    </source>
</evidence>
<organism evidence="4 5">
    <name type="scientific">Microcella alkaliphila</name>
    <dbReference type="NCBI Taxonomy" id="279828"/>
    <lineage>
        <taxon>Bacteria</taxon>
        <taxon>Bacillati</taxon>
        <taxon>Actinomycetota</taxon>
        <taxon>Actinomycetes</taxon>
        <taxon>Micrococcales</taxon>
        <taxon>Microbacteriaceae</taxon>
        <taxon>Microcella</taxon>
    </lineage>
</organism>
<feature type="domain" description="UmuC" evidence="3">
    <location>
        <begin position="2"/>
        <end position="186"/>
    </location>
</feature>
<comment type="similarity">
    <text evidence="1">Belongs to the DNA polymerase type-Y family.</text>
</comment>
<comment type="function">
    <text evidence="2">Poorly processive, error-prone DNA polymerase involved in untargeted mutagenesis. Copies undamaged DNA at stalled replication forks, which arise in vivo from mismatched or misaligned primer ends. These misaligned primers can be extended by PolIV. Exhibits no 3'-5' exonuclease (proofreading) activity. May be involved in translesional synthesis, in conjunction with the beta clamp from PolIII.</text>
</comment>
<dbReference type="Gene3D" id="3.40.1170.60">
    <property type="match status" value="1"/>
</dbReference>
<dbReference type="KEGG" id="malk:MalAC0309_0810"/>
<reference evidence="5" key="1">
    <citation type="submission" date="2015-12" db="EMBL/GenBank/DDBJ databases">
        <authorList>
            <person name="Shamseldin A."/>
            <person name="Moawad H."/>
            <person name="Abd El-Rahim W.M."/>
            <person name="Sadowsky M.J."/>
        </authorList>
    </citation>
    <scope>NUCLEOTIDE SEQUENCE [LARGE SCALE GENOMIC DNA]</scope>
    <source>
        <strain evidence="5">JAM AC0309</strain>
    </source>
</reference>
<dbReference type="SUPFAM" id="SSF56672">
    <property type="entry name" value="DNA/RNA polymerases"/>
    <property type="match status" value="1"/>
</dbReference>
<evidence type="ECO:0000313" key="4">
    <source>
        <dbReference type="EMBL" id="BAU31677.1"/>
    </source>
</evidence>
<dbReference type="EMBL" id="AP017315">
    <property type="protein sequence ID" value="BAU31677.1"/>
    <property type="molecule type" value="Genomic_DNA"/>
</dbReference>
<dbReference type="InterPro" id="IPR050116">
    <property type="entry name" value="DNA_polymerase-Y"/>
</dbReference>
<sequence length="224" mass="24978">MLAHVDVNSAHVSFERVFRPDLEAVPTVVLSNNDGMVVAASREAKALGLDLGKPWFELRPHADRLGVRALSSNYELYGDMSRRTMDVLARFTPDLEIYSIDEAFLKISPKIARDPAAMTDLGRDIRSTLRRLIGVPVYVGIAETRTLAKLSNRAAKKLDVFTGVCVWPATRPQRRHRLMSSLPVSESGVSPLASSGAWWRLESRRSRISPQPIQSESARHSTSW</sequence>
<dbReference type="InterPro" id="IPR043502">
    <property type="entry name" value="DNA/RNA_pol_sf"/>
</dbReference>
<dbReference type="PANTHER" id="PTHR11076">
    <property type="entry name" value="DNA REPAIR POLYMERASE UMUC / TRANSFERASE FAMILY MEMBER"/>
    <property type="match status" value="1"/>
</dbReference>
<dbReference type="Proteomes" id="UP000218965">
    <property type="component" value="Chromosome"/>
</dbReference>
<dbReference type="GO" id="GO:0005829">
    <property type="term" value="C:cytosol"/>
    <property type="evidence" value="ECO:0007669"/>
    <property type="project" value="TreeGrafter"/>
</dbReference>
<dbReference type="GO" id="GO:0006281">
    <property type="term" value="P:DNA repair"/>
    <property type="evidence" value="ECO:0007669"/>
    <property type="project" value="InterPro"/>
</dbReference>
<dbReference type="GO" id="GO:0009432">
    <property type="term" value="P:SOS response"/>
    <property type="evidence" value="ECO:0007669"/>
    <property type="project" value="TreeGrafter"/>
</dbReference>
<dbReference type="InterPro" id="IPR001126">
    <property type="entry name" value="UmuC"/>
</dbReference>
<evidence type="ECO:0000313" key="5">
    <source>
        <dbReference type="Proteomes" id="UP000218965"/>
    </source>
</evidence>
<gene>
    <name evidence="4" type="ORF">MalAC0309_0810</name>
</gene>
<protein>
    <submittedName>
        <fullName evidence="4">UmuC-like protein</fullName>
    </submittedName>
</protein>
<dbReference type="AlphaFoldDB" id="A0A0U5BTC8"/>
<dbReference type="Pfam" id="PF00817">
    <property type="entry name" value="IMS"/>
    <property type="match status" value="1"/>
</dbReference>
<evidence type="ECO:0000256" key="1">
    <source>
        <dbReference type="ARBA" id="ARBA00010945"/>
    </source>
</evidence>
<dbReference type="PANTHER" id="PTHR11076:SF34">
    <property type="entry name" value="PROTEIN UMUC"/>
    <property type="match status" value="1"/>
</dbReference>
<evidence type="ECO:0000259" key="3">
    <source>
        <dbReference type="PROSITE" id="PS50173"/>
    </source>
</evidence>
<dbReference type="PROSITE" id="PS50173">
    <property type="entry name" value="UMUC"/>
    <property type="match status" value="1"/>
</dbReference>
<proteinExistence type="inferred from homology"/>
<dbReference type="Gene3D" id="3.30.70.270">
    <property type="match status" value="1"/>
</dbReference>
<name>A0A0U5BTC8_9MICO</name>
<dbReference type="InterPro" id="IPR043128">
    <property type="entry name" value="Rev_trsase/Diguanyl_cyclase"/>
</dbReference>
<accession>A0A0U5BTC8</accession>
<dbReference type="GO" id="GO:0042276">
    <property type="term" value="P:error-prone translesion synthesis"/>
    <property type="evidence" value="ECO:0007669"/>
    <property type="project" value="TreeGrafter"/>
</dbReference>
<reference evidence="4 5" key="2">
    <citation type="submission" date="2016-01" db="EMBL/GenBank/DDBJ databases">
        <title>Microcella alkaliphila JAM AC0309 whole genome shotgun sequence.</title>
        <authorList>
            <person name="Kurata A."/>
            <person name="Hirose Y."/>
            <person name="Kishimoto N."/>
            <person name="Kobayashi T."/>
        </authorList>
    </citation>
    <scope>NUCLEOTIDE SEQUENCE [LARGE SCALE GENOMIC DNA]</scope>
    <source>
        <strain evidence="4 5">JAM AC0309</strain>
    </source>
</reference>